<dbReference type="GO" id="GO:0016251">
    <property type="term" value="F:RNA polymerase II general transcription initiation factor activity"/>
    <property type="evidence" value="ECO:0007669"/>
    <property type="project" value="TreeGrafter"/>
</dbReference>
<evidence type="ECO:0000259" key="8">
    <source>
        <dbReference type="Pfam" id="PF00808"/>
    </source>
</evidence>
<accession>A0A8H3FP07</accession>
<evidence type="ECO:0000256" key="4">
    <source>
        <dbReference type="ARBA" id="ARBA00065193"/>
    </source>
</evidence>
<dbReference type="Pfam" id="PF00808">
    <property type="entry name" value="CBFD_NFYB_HMF"/>
    <property type="match status" value="1"/>
</dbReference>
<sequence>MSDREFPSKPAACLSLIWLTTSTHTDDDLSLPKATVKKIVQEIVGPTSGISLDKHAYDLLIECSVEFVTMISSQANEIAEASEKKTIATEHIERALRDLGFAEYIGPVLVAAGEQKDALKGREKRINKIDHSGLSTEELIAMQQRLLQESAVKFQTDQAAAVVPETAGSGMEGVKDEEEGKDEVKEES</sequence>
<comment type="subunit">
    <text evidence="4">Forms the NCT transcriptional regulatory complex with nctA and mot1.</text>
</comment>
<evidence type="ECO:0000256" key="6">
    <source>
        <dbReference type="ARBA" id="ARBA00079659"/>
    </source>
</evidence>
<dbReference type="SUPFAM" id="SSF47113">
    <property type="entry name" value="Histone-fold"/>
    <property type="match status" value="1"/>
</dbReference>
<dbReference type="AlphaFoldDB" id="A0A8H3FP07"/>
<dbReference type="InterPro" id="IPR042225">
    <property type="entry name" value="Ncb2"/>
</dbReference>
<dbReference type="GO" id="GO:0046982">
    <property type="term" value="F:protein heterodimerization activity"/>
    <property type="evidence" value="ECO:0007669"/>
    <property type="project" value="InterPro"/>
</dbReference>
<evidence type="ECO:0000256" key="5">
    <source>
        <dbReference type="ARBA" id="ARBA00072420"/>
    </source>
</evidence>
<keyword evidence="10" id="KW-1185">Reference proteome</keyword>
<protein>
    <recommendedName>
        <fullName evidence="5">NCT transcriptional regulatory complex subunit B</fullName>
    </recommendedName>
    <alternativeName>
        <fullName evidence="6">Negative cofactor 2 B</fullName>
    </alternativeName>
</protein>
<dbReference type="GO" id="GO:0051123">
    <property type="term" value="P:RNA polymerase II preinitiation complex assembly"/>
    <property type="evidence" value="ECO:0007669"/>
    <property type="project" value="TreeGrafter"/>
</dbReference>
<keyword evidence="2" id="KW-0539">Nucleus</keyword>
<dbReference type="FunFam" id="1.10.20.10:FF:000019">
    <property type="entry name" value="Negative cofactor 2 beta"/>
    <property type="match status" value="1"/>
</dbReference>
<dbReference type="GO" id="GO:0017054">
    <property type="term" value="C:negative cofactor 2 complex"/>
    <property type="evidence" value="ECO:0007669"/>
    <property type="project" value="InterPro"/>
</dbReference>
<dbReference type="InterPro" id="IPR009072">
    <property type="entry name" value="Histone-fold"/>
</dbReference>
<dbReference type="CDD" id="cd22905">
    <property type="entry name" value="HFD_Dr1"/>
    <property type="match status" value="1"/>
</dbReference>
<dbReference type="Proteomes" id="UP000664169">
    <property type="component" value="Unassembled WGS sequence"/>
</dbReference>
<dbReference type="OrthoDB" id="601405at2759"/>
<comment type="subcellular location">
    <subcellularLocation>
        <location evidence="1">Nucleus</location>
    </subcellularLocation>
</comment>
<proteinExistence type="predicted"/>
<dbReference type="PANTHER" id="PTHR46138:SF1">
    <property type="entry name" value="PROTEIN DR1"/>
    <property type="match status" value="1"/>
</dbReference>
<evidence type="ECO:0000313" key="9">
    <source>
        <dbReference type="EMBL" id="CAF9924561.1"/>
    </source>
</evidence>
<comment type="caution">
    <text evidence="9">The sequence shown here is derived from an EMBL/GenBank/DDBJ whole genome shotgun (WGS) entry which is preliminary data.</text>
</comment>
<feature type="domain" description="Transcription factor CBF/NF-Y/archaeal histone" evidence="8">
    <location>
        <begin position="30"/>
        <end position="96"/>
    </location>
</feature>
<feature type="region of interest" description="Disordered" evidence="7">
    <location>
        <begin position="164"/>
        <end position="188"/>
    </location>
</feature>
<evidence type="ECO:0000256" key="1">
    <source>
        <dbReference type="ARBA" id="ARBA00004123"/>
    </source>
</evidence>
<dbReference type="GO" id="GO:0017025">
    <property type="term" value="F:TBP-class protein binding"/>
    <property type="evidence" value="ECO:0007669"/>
    <property type="project" value="TreeGrafter"/>
</dbReference>
<reference evidence="9" key="1">
    <citation type="submission" date="2021-03" db="EMBL/GenBank/DDBJ databases">
        <authorList>
            <person name="Tagirdzhanova G."/>
        </authorList>
    </citation>
    <scope>NUCLEOTIDE SEQUENCE</scope>
</reference>
<comment type="function">
    <text evidence="3">Part of the NCT transcriptional regulatory complex that acts as a key regulator of ergosterol biosynthesis and the azole exporter cdr1B. The NCT complex binds the promoters of genes linked to azole susceptibility, and especially represses the expression of cdr1B transporter.</text>
</comment>
<dbReference type="Gene3D" id="1.10.20.10">
    <property type="entry name" value="Histone, subunit A"/>
    <property type="match status" value="1"/>
</dbReference>
<gene>
    <name evidence="9" type="ORF">GOMPHAMPRED_003676</name>
</gene>
<dbReference type="EMBL" id="CAJPDQ010000021">
    <property type="protein sequence ID" value="CAF9924561.1"/>
    <property type="molecule type" value="Genomic_DNA"/>
</dbReference>
<dbReference type="PANTHER" id="PTHR46138">
    <property type="entry name" value="PROTEIN DR1"/>
    <property type="match status" value="1"/>
</dbReference>
<name>A0A8H3FP07_9LECA</name>
<evidence type="ECO:0000313" key="10">
    <source>
        <dbReference type="Proteomes" id="UP000664169"/>
    </source>
</evidence>
<evidence type="ECO:0000256" key="2">
    <source>
        <dbReference type="ARBA" id="ARBA00023242"/>
    </source>
</evidence>
<evidence type="ECO:0000256" key="7">
    <source>
        <dbReference type="SAM" id="MobiDB-lite"/>
    </source>
</evidence>
<dbReference type="GO" id="GO:0000122">
    <property type="term" value="P:negative regulation of transcription by RNA polymerase II"/>
    <property type="evidence" value="ECO:0007669"/>
    <property type="project" value="InterPro"/>
</dbReference>
<organism evidence="9 10">
    <name type="scientific">Gomphillus americanus</name>
    <dbReference type="NCBI Taxonomy" id="1940652"/>
    <lineage>
        <taxon>Eukaryota</taxon>
        <taxon>Fungi</taxon>
        <taxon>Dikarya</taxon>
        <taxon>Ascomycota</taxon>
        <taxon>Pezizomycotina</taxon>
        <taxon>Lecanoromycetes</taxon>
        <taxon>OSLEUM clade</taxon>
        <taxon>Ostropomycetidae</taxon>
        <taxon>Ostropales</taxon>
        <taxon>Graphidaceae</taxon>
        <taxon>Gomphilloideae</taxon>
        <taxon>Gomphillus</taxon>
    </lineage>
</organism>
<evidence type="ECO:0000256" key="3">
    <source>
        <dbReference type="ARBA" id="ARBA00053814"/>
    </source>
</evidence>
<dbReference type="InterPro" id="IPR003958">
    <property type="entry name" value="CBFA_NFYB_domain"/>
</dbReference>